<accession>A0A918V766</accession>
<comment type="caution">
    <text evidence="2">The sequence shown here is derived from an EMBL/GenBank/DDBJ whole genome shotgun (WGS) entry which is preliminary data.</text>
</comment>
<evidence type="ECO:0000259" key="1">
    <source>
        <dbReference type="Pfam" id="PF00144"/>
    </source>
</evidence>
<feature type="domain" description="Beta-lactamase-related" evidence="1">
    <location>
        <begin position="99"/>
        <end position="414"/>
    </location>
</feature>
<evidence type="ECO:0000313" key="3">
    <source>
        <dbReference type="Proteomes" id="UP000636004"/>
    </source>
</evidence>
<dbReference type="Pfam" id="PF00144">
    <property type="entry name" value="Beta-lactamase"/>
    <property type="match status" value="1"/>
</dbReference>
<dbReference type="SUPFAM" id="SSF56601">
    <property type="entry name" value="beta-lactamase/transpeptidase-like"/>
    <property type="match status" value="1"/>
</dbReference>
<gene>
    <name evidence="2" type="ORF">GCM10007028_12330</name>
</gene>
<name>A0A918V766_9FLAO</name>
<dbReference type="Gene3D" id="3.40.710.10">
    <property type="entry name" value="DD-peptidase/beta-lactamase superfamily"/>
    <property type="match status" value="1"/>
</dbReference>
<dbReference type="AlphaFoldDB" id="A0A918V766"/>
<dbReference type="EMBL" id="BMWZ01000002">
    <property type="protein sequence ID" value="GGZ76288.1"/>
    <property type="molecule type" value="Genomic_DNA"/>
</dbReference>
<keyword evidence="3" id="KW-1185">Reference proteome</keyword>
<sequence>MEKQSSDTKTEIKTIDYSKLTDYPSQKIDENNWSNDENIRAFSRQFELKPTRMLARGETTYELEKGKTEDIGSMKFIFPSESPMTMDEVFKAASVDGYIVTKNGKIIFEQYFDGFNEHSFHSWYSGSKSLLGLAFGYLVEQNIVDVNKSPVEYLPELKGSSFERVTISQVLNMTTAHNFNYEPNNMEPGGQMYEYLTRAGMLSPSHLVDGSSKDARGIRAVLPLINPHPTVNPGEVFLYDNPNVDIIGWLIERLSGMPVEVFIRENVWKKLQTEHDGLMVTDPSYVAQASGGIISTLRDHARFSMAVENDGRLGEEQVFPETWVQNTFNYSQENANSFQKHIDDYKALNKTDYSAKGIVVAYKNYWYIIDKEQGAMMSRGFAGQFSYVNKEQNVTITVFSGQGSTQSKEADRLRYFSHLLAQKLN</sequence>
<reference evidence="2" key="1">
    <citation type="journal article" date="2014" name="Int. J. Syst. Evol. Microbiol.">
        <title>Complete genome sequence of Corynebacterium casei LMG S-19264T (=DSM 44701T), isolated from a smear-ripened cheese.</title>
        <authorList>
            <consortium name="US DOE Joint Genome Institute (JGI-PGF)"/>
            <person name="Walter F."/>
            <person name="Albersmeier A."/>
            <person name="Kalinowski J."/>
            <person name="Ruckert C."/>
        </authorList>
    </citation>
    <scope>NUCLEOTIDE SEQUENCE</scope>
    <source>
        <strain evidence="2">KCTC 12710</strain>
    </source>
</reference>
<dbReference type="InterPro" id="IPR001466">
    <property type="entry name" value="Beta-lactam-related"/>
</dbReference>
<dbReference type="PANTHER" id="PTHR43283">
    <property type="entry name" value="BETA-LACTAMASE-RELATED"/>
    <property type="match status" value="1"/>
</dbReference>
<reference evidence="2" key="2">
    <citation type="submission" date="2020-09" db="EMBL/GenBank/DDBJ databases">
        <authorList>
            <person name="Sun Q."/>
            <person name="Kim S."/>
        </authorList>
    </citation>
    <scope>NUCLEOTIDE SEQUENCE</scope>
    <source>
        <strain evidence="2">KCTC 12710</strain>
    </source>
</reference>
<organism evidence="2 3">
    <name type="scientific">Algibacter mikhailovii</name>
    <dbReference type="NCBI Taxonomy" id="425498"/>
    <lineage>
        <taxon>Bacteria</taxon>
        <taxon>Pseudomonadati</taxon>
        <taxon>Bacteroidota</taxon>
        <taxon>Flavobacteriia</taxon>
        <taxon>Flavobacteriales</taxon>
        <taxon>Flavobacteriaceae</taxon>
        <taxon>Algibacter</taxon>
    </lineage>
</organism>
<dbReference type="Proteomes" id="UP000636004">
    <property type="component" value="Unassembled WGS sequence"/>
</dbReference>
<proteinExistence type="predicted"/>
<dbReference type="InterPro" id="IPR012338">
    <property type="entry name" value="Beta-lactam/transpept-like"/>
</dbReference>
<dbReference type="InterPro" id="IPR050789">
    <property type="entry name" value="Diverse_Enzym_Activities"/>
</dbReference>
<evidence type="ECO:0000313" key="2">
    <source>
        <dbReference type="EMBL" id="GGZ76288.1"/>
    </source>
</evidence>
<protein>
    <recommendedName>
        <fullName evidence="1">Beta-lactamase-related domain-containing protein</fullName>
    </recommendedName>
</protein>
<dbReference type="PANTHER" id="PTHR43283:SF7">
    <property type="entry name" value="BETA-LACTAMASE-RELATED DOMAIN-CONTAINING PROTEIN"/>
    <property type="match status" value="1"/>
</dbReference>